<dbReference type="AlphaFoldDB" id="A0ABC8UYI3"/>
<sequence>MVADRGKKSKVAERAVDDDFDHIEGELVLSIEKLQEVQDELEKLRYHLPISTLKRLISSPNSTISSQTLLYNLVYRHQPRVSKMVADRGKRVMVHSDSDLEEIDRIFVELSENLDKVRAVQDELKKVLY</sequence>
<evidence type="ECO:0000313" key="1">
    <source>
        <dbReference type="EMBL" id="CAK9186110.1"/>
    </source>
</evidence>
<reference evidence="1 2" key="1">
    <citation type="submission" date="2024-02" db="EMBL/GenBank/DDBJ databases">
        <authorList>
            <person name="Vignale AGUSTIN F."/>
            <person name="Sosa J E."/>
            <person name="Modenutti C."/>
        </authorList>
    </citation>
    <scope>NUCLEOTIDE SEQUENCE [LARGE SCALE GENOMIC DNA]</scope>
</reference>
<proteinExistence type="predicted"/>
<gene>
    <name evidence="1" type="ORF">ILEXP_LOCUS56588</name>
</gene>
<evidence type="ECO:0000313" key="2">
    <source>
        <dbReference type="Proteomes" id="UP001642360"/>
    </source>
</evidence>
<organism evidence="1 2">
    <name type="scientific">Ilex paraguariensis</name>
    <name type="common">yerba mate</name>
    <dbReference type="NCBI Taxonomy" id="185542"/>
    <lineage>
        <taxon>Eukaryota</taxon>
        <taxon>Viridiplantae</taxon>
        <taxon>Streptophyta</taxon>
        <taxon>Embryophyta</taxon>
        <taxon>Tracheophyta</taxon>
        <taxon>Spermatophyta</taxon>
        <taxon>Magnoliopsida</taxon>
        <taxon>eudicotyledons</taxon>
        <taxon>Gunneridae</taxon>
        <taxon>Pentapetalae</taxon>
        <taxon>asterids</taxon>
        <taxon>campanulids</taxon>
        <taxon>Aquifoliales</taxon>
        <taxon>Aquifoliaceae</taxon>
        <taxon>Ilex</taxon>
    </lineage>
</organism>
<keyword evidence="2" id="KW-1185">Reference proteome</keyword>
<comment type="caution">
    <text evidence="1">The sequence shown here is derived from an EMBL/GenBank/DDBJ whole genome shotgun (WGS) entry which is preliminary data.</text>
</comment>
<dbReference type="Proteomes" id="UP001642360">
    <property type="component" value="Unassembled WGS sequence"/>
</dbReference>
<protein>
    <submittedName>
        <fullName evidence="1">Uncharacterized protein</fullName>
    </submittedName>
</protein>
<accession>A0ABC8UYI3</accession>
<dbReference type="Gene3D" id="1.20.5.1500">
    <property type="match status" value="1"/>
</dbReference>
<name>A0ABC8UYI3_9AQUA</name>
<dbReference type="EMBL" id="CAUOFW020009501">
    <property type="protein sequence ID" value="CAK9186110.1"/>
    <property type="molecule type" value="Genomic_DNA"/>
</dbReference>